<dbReference type="InterPro" id="IPR041078">
    <property type="entry name" value="Plavaka"/>
</dbReference>
<dbReference type="EMBL" id="JEMT01026961">
    <property type="protein sequence ID" value="EXX58267.1"/>
    <property type="molecule type" value="Genomic_DNA"/>
</dbReference>
<sequence length="281" mass="33001">MKRKRKRKKRKRRDIEIEYSLIDIEPILTFESLDIRVTNIPEFPSEEFGNFMELLTKWNLSDACGNDILKFSKKICRDNERVQKSLPNGANVLSVILYSDTMTRDHLGKTSEHPIYLTLGNIVSWRRNRPDAKILLGYLPILKAKDISQKRSKSFRLAKRVLYQYALNILTRSLLDYNGEFDLQTDNGIKWCFPFISVMLGDLPENAAVTLTFNFVNCHHPCHKCLVECEKLNNVELTNDRIILRTPENMRCLVEQNSAQQYSLHDMKNIFWNYPYVSRDF</sequence>
<gene>
    <name evidence="1" type="ORF">RirG_199620</name>
</gene>
<evidence type="ECO:0000313" key="2">
    <source>
        <dbReference type="Proteomes" id="UP000022910"/>
    </source>
</evidence>
<dbReference type="AlphaFoldDB" id="A0A015IM25"/>
<dbReference type="Proteomes" id="UP000022910">
    <property type="component" value="Unassembled WGS sequence"/>
</dbReference>
<evidence type="ECO:0000313" key="1">
    <source>
        <dbReference type="EMBL" id="EXX58267.1"/>
    </source>
</evidence>
<organism evidence="1 2">
    <name type="scientific">Rhizophagus irregularis (strain DAOM 197198w)</name>
    <name type="common">Glomus intraradices</name>
    <dbReference type="NCBI Taxonomy" id="1432141"/>
    <lineage>
        <taxon>Eukaryota</taxon>
        <taxon>Fungi</taxon>
        <taxon>Fungi incertae sedis</taxon>
        <taxon>Mucoromycota</taxon>
        <taxon>Glomeromycotina</taxon>
        <taxon>Glomeromycetes</taxon>
        <taxon>Glomerales</taxon>
        <taxon>Glomeraceae</taxon>
        <taxon>Rhizophagus</taxon>
    </lineage>
</organism>
<keyword evidence="2" id="KW-1185">Reference proteome</keyword>
<comment type="caution">
    <text evidence="1">The sequence shown here is derived from an EMBL/GenBank/DDBJ whole genome shotgun (WGS) entry which is preliminary data.</text>
</comment>
<dbReference type="HOGENOM" id="CLU_990945_0_0_1"/>
<protein>
    <submittedName>
        <fullName evidence="1">Uncharacterized protein</fullName>
    </submittedName>
</protein>
<proteinExistence type="predicted"/>
<dbReference type="Pfam" id="PF18759">
    <property type="entry name" value="Plavaka"/>
    <property type="match status" value="1"/>
</dbReference>
<accession>A0A015IM25</accession>
<name>A0A015IM25_RHIIW</name>
<dbReference type="OrthoDB" id="2439173at2759"/>
<reference evidence="1 2" key="1">
    <citation type="submission" date="2014-02" db="EMBL/GenBank/DDBJ databases">
        <title>Single nucleus genome sequencing reveals high similarity among nuclei of an endomycorrhizal fungus.</title>
        <authorList>
            <person name="Lin K."/>
            <person name="Geurts R."/>
            <person name="Zhang Z."/>
            <person name="Limpens E."/>
            <person name="Saunders D.G."/>
            <person name="Mu D."/>
            <person name="Pang E."/>
            <person name="Cao H."/>
            <person name="Cha H."/>
            <person name="Lin T."/>
            <person name="Zhou Q."/>
            <person name="Shang Y."/>
            <person name="Li Y."/>
            <person name="Ivanov S."/>
            <person name="Sharma T."/>
            <person name="Velzen R.V."/>
            <person name="Ruijter N.D."/>
            <person name="Aanen D.K."/>
            <person name="Win J."/>
            <person name="Kamoun S."/>
            <person name="Bisseling T."/>
            <person name="Huang S."/>
        </authorList>
    </citation>
    <scope>NUCLEOTIDE SEQUENCE [LARGE SCALE GENOMIC DNA]</scope>
    <source>
        <strain evidence="2">DAOM197198w</strain>
    </source>
</reference>